<dbReference type="InterPro" id="IPR052022">
    <property type="entry name" value="26kDa_periplasmic_antigen"/>
</dbReference>
<accession>A0A9X8WKU9</accession>
<organism evidence="1 2">
    <name type="scientific">Peribacillus simplex</name>
    <dbReference type="NCBI Taxonomy" id="1478"/>
    <lineage>
        <taxon>Bacteria</taxon>
        <taxon>Bacillati</taxon>
        <taxon>Bacillota</taxon>
        <taxon>Bacilli</taxon>
        <taxon>Bacillales</taxon>
        <taxon>Bacillaceae</taxon>
        <taxon>Peribacillus</taxon>
    </lineage>
</organism>
<dbReference type="Gene3D" id="3.30.110.170">
    <property type="entry name" value="Protein of unknown function (DUF541), domain 1"/>
    <property type="match status" value="1"/>
</dbReference>
<evidence type="ECO:0000313" key="2">
    <source>
        <dbReference type="Proteomes" id="UP000185829"/>
    </source>
</evidence>
<dbReference type="Proteomes" id="UP000185829">
    <property type="component" value="Unassembled WGS sequence"/>
</dbReference>
<dbReference type="GO" id="GO:0006974">
    <property type="term" value="P:DNA damage response"/>
    <property type="evidence" value="ECO:0007669"/>
    <property type="project" value="TreeGrafter"/>
</dbReference>
<gene>
    <name evidence="1" type="ORF">SAMN05878482_103507</name>
</gene>
<comment type="caution">
    <text evidence="1">The sequence shown here is derived from an EMBL/GenBank/DDBJ whole genome shotgun (WGS) entry which is preliminary data.</text>
</comment>
<dbReference type="PANTHER" id="PTHR34387:SF1">
    <property type="entry name" value="PERIPLASMIC IMMUNOGENIC PROTEIN"/>
    <property type="match status" value="1"/>
</dbReference>
<proteinExistence type="predicted"/>
<evidence type="ECO:0008006" key="3">
    <source>
        <dbReference type="Google" id="ProtNLM"/>
    </source>
</evidence>
<dbReference type="AlphaFoldDB" id="A0A9X8WKU9"/>
<sequence length="241" mass="26808">MFPVHNSYNRVRLSLLKKGWCHKMKEYNAPDEVHYRNDEHTLKVSGSETLSAAPDQATITLGVITEDKDPQKAQQANSQAIANVIAALKSAGIPEEQLKTSDYRIDPQYDYIDGKELFKNYKVQHIIQAQTTDIEKIGSIIDTAVRSGANSITSIRFSLSNPDAYYNQALSLALKNAYEKALSMARTLGISLNPVPNKVEELSETATPMLYQTSTFSKMATTPIQPGELNITASVRVEYTY</sequence>
<reference evidence="1 2" key="1">
    <citation type="submission" date="2017-01" db="EMBL/GenBank/DDBJ databases">
        <authorList>
            <person name="Varghese N."/>
            <person name="Submissions S."/>
        </authorList>
    </citation>
    <scope>NUCLEOTIDE SEQUENCE [LARGE SCALE GENOMIC DNA]</scope>
    <source>
        <strain evidence="1 2">RUG2-6</strain>
    </source>
</reference>
<dbReference type="EMBL" id="FTMX01000003">
    <property type="protein sequence ID" value="SIR38873.1"/>
    <property type="molecule type" value="Genomic_DNA"/>
</dbReference>
<evidence type="ECO:0000313" key="1">
    <source>
        <dbReference type="EMBL" id="SIR38873.1"/>
    </source>
</evidence>
<dbReference type="Gene3D" id="3.30.70.2970">
    <property type="entry name" value="Protein of unknown function (DUF541), domain 2"/>
    <property type="match status" value="1"/>
</dbReference>
<protein>
    <recommendedName>
        <fullName evidence="3">SIMPL domain-containing protein</fullName>
    </recommendedName>
</protein>
<dbReference type="PANTHER" id="PTHR34387">
    <property type="entry name" value="SLR1258 PROTEIN"/>
    <property type="match status" value="1"/>
</dbReference>
<dbReference type="Pfam" id="PF04402">
    <property type="entry name" value="SIMPL"/>
    <property type="match status" value="1"/>
</dbReference>
<name>A0A9X8WKU9_9BACI</name>
<dbReference type="InterPro" id="IPR007497">
    <property type="entry name" value="SIMPL/DUF541"/>
</dbReference>